<proteinExistence type="predicted"/>
<keyword evidence="2" id="KW-1185">Reference proteome</keyword>
<reference evidence="1 2" key="1">
    <citation type="submission" date="2023-02" db="EMBL/GenBank/DDBJ databases">
        <title>Genome sequence of Paenibacillus kyungheensis KACC 18744.</title>
        <authorList>
            <person name="Kim S."/>
            <person name="Heo J."/>
            <person name="Kwon S.-W."/>
        </authorList>
    </citation>
    <scope>NUCLEOTIDE SEQUENCE [LARGE SCALE GENOMIC DNA]</scope>
    <source>
        <strain evidence="1 2">KACC 18744</strain>
    </source>
</reference>
<evidence type="ECO:0000313" key="1">
    <source>
        <dbReference type="EMBL" id="WCT54020.1"/>
    </source>
</evidence>
<dbReference type="Proteomes" id="UP001220509">
    <property type="component" value="Chromosome"/>
</dbReference>
<gene>
    <name evidence="1" type="ORF">PQ456_12455</name>
</gene>
<organism evidence="1 2">
    <name type="scientific">Paenibacillus kyungheensis</name>
    <dbReference type="NCBI Taxonomy" id="1452732"/>
    <lineage>
        <taxon>Bacteria</taxon>
        <taxon>Bacillati</taxon>
        <taxon>Bacillota</taxon>
        <taxon>Bacilli</taxon>
        <taxon>Bacillales</taxon>
        <taxon>Paenibacillaceae</taxon>
        <taxon>Paenibacillus</taxon>
    </lineage>
</organism>
<dbReference type="EMBL" id="CP117416">
    <property type="protein sequence ID" value="WCT54020.1"/>
    <property type="molecule type" value="Genomic_DNA"/>
</dbReference>
<accession>A0AAX3LVV3</accession>
<dbReference type="RefSeq" id="WP_273612574.1">
    <property type="nucleotide sequence ID" value="NZ_CP117416.1"/>
</dbReference>
<name>A0AAX3LVV3_9BACL</name>
<evidence type="ECO:0008006" key="3">
    <source>
        <dbReference type="Google" id="ProtNLM"/>
    </source>
</evidence>
<sequence length="220" mass="26116">MPEYSQVQLYIECAETDFKEVRDRFIRCLSEYGFEHSYLQTYFGTIEWELSDNFFMYTGCNAERTSLLKNNILVSIRPALIGLTPYIFTELQKNVVELALFFESDHIIDDYINAHLKKEWQPLIWDVICLFHKHFSETAIYFTDEATDGQPWEALISKQIQSNYWSFDAAIIPNQLNTDNIQPPQSTFYTETRIDHTVFARKVVWDQPPWDHPNQYFPIK</sequence>
<dbReference type="AlphaFoldDB" id="A0AAX3LVV3"/>
<dbReference type="KEGG" id="pka:PQ456_12455"/>
<evidence type="ECO:0000313" key="2">
    <source>
        <dbReference type="Proteomes" id="UP001220509"/>
    </source>
</evidence>
<protein>
    <recommendedName>
        <fullName evidence="3">DUF4262 domain-containing protein</fullName>
    </recommendedName>
</protein>